<feature type="repeat" description="Filamin" evidence="1">
    <location>
        <begin position="142"/>
        <end position="223"/>
    </location>
</feature>
<feature type="region of interest" description="Disordered" evidence="2">
    <location>
        <begin position="275"/>
        <end position="304"/>
    </location>
</feature>
<dbReference type="AlphaFoldDB" id="A0A0A9ZB05"/>
<feature type="region of interest" description="Disordered" evidence="2">
    <location>
        <begin position="428"/>
        <end position="468"/>
    </location>
</feature>
<keyword evidence="3" id="KW-0472">Membrane</keyword>
<feature type="region of interest" description="Disordered" evidence="2">
    <location>
        <begin position="601"/>
        <end position="659"/>
    </location>
</feature>
<evidence type="ECO:0000256" key="2">
    <source>
        <dbReference type="SAM" id="MobiDB-lite"/>
    </source>
</evidence>
<dbReference type="PROSITE" id="PS50194">
    <property type="entry name" value="FILAMIN_REPEAT"/>
    <property type="match status" value="1"/>
</dbReference>
<evidence type="ECO:0000256" key="1">
    <source>
        <dbReference type="PROSITE-ProRule" id="PRU00087"/>
    </source>
</evidence>
<keyword evidence="3" id="KW-1133">Transmembrane helix</keyword>
<feature type="region of interest" description="Disordered" evidence="2">
    <location>
        <begin position="893"/>
        <end position="912"/>
    </location>
</feature>
<evidence type="ECO:0000313" key="4">
    <source>
        <dbReference type="EMBL" id="JAG40533.1"/>
    </source>
</evidence>
<dbReference type="Gene3D" id="2.60.40.10">
    <property type="entry name" value="Immunoglobulins"/>
    <property type="match status" value="1"/>
</dbReference>
<accession>A0A0A9ZB05</accession>
<protein>
    <submittedName>
        <fullName evidence="4">Filamin-C</fullName>
    </submittedName>
</protein>
<feature type="compositionally biased region" description="Basic and acidic residues" evidence="2">
    <location>
        <begin position="603"/>
        <end position="616"/>
    </location>
</feature>
<sequence>MEVIISLFYKIITATYGILTSIFVLLSRKKTLSNEKLEVLKWISESCGTEIRSLQQLWDTGPNTLGKYIEQLNNQDVTWWAMQDLVRSTYAVPQVMTRQEMGRRYLRGHAEKKFLRLLLRLKEALERSVGCNSLRVSGDLFAKGVALSAAYVGMRSVFFIYSYRNQLEGVQIEMTGPGNVKVETKLRRDGLMVGYTVDKSGMYILEISKNNWFVPGSPFQVNVQDPPPSYRGHFGSNLWDKPETPEYHMPTVTEQQSHSNTLQWETELDQSLRKPFQEAFPSRPKRKKETTKVSSEEVKQSKSKQQIVELSQIAAAIILARRFTNRMQSRIPELRVERPNDQQTELNLWSNLGGPTSLREITYVSPEGATFPISVSNRRDDHKPKKWNEHNNQSLEDWLLGRTSEFNRGNEPYLCLPEQDVFPRSRQSGVTFQRGSPNIVRPVRPFNHPSSNTASSGSETESMKRRADGRVWTHCTSIGVNTDESWTNSSPVTSGLKKEFKSLGVQVGASFSYSNSLDVNTFQYNHYEMKSALSQGDCKRLDHGLPLKEQSSQDSVLSRTKKCDTFNSDDTSSSVTTNYSEKVIEMDLKVHYETIALTSTDDEFSHSDSARRESLQKKRRSSSQDLLLPSIDGSSSSREYYGSNRGSSETTNNNPRELVKRQSVDGIYKATLMSIDNSPIKAGLPSVDGTTVNLDKTGNSAVPTSSHTTEVKYEEDRSEAEYKPTSYKDELLKLRLVYDSFNMPGDQNHMHYFCTTANRIEMVRQYDLARFETEDLPKINIQRIEQKRLKQLMKKRWTSKIPSRRVVKQGSGTCKRHLRKTLSLIPKMSKDDSGPRTSALYSFGPYPVKKDMVHIQTPVRAWKNFWDNIANRKETIIRRDCSIKNKGLVRKGKSALQKLSQGNTDLPDAAQDEDRKRSVIHIEYNVLCIDERHESRGSYQKRILSGNLKSEFHRSPFIRTVDLLVDRFDSAKQLFTKLEKDERHRARTVQIKSSCIKKSIRPQKLEPHWDLKNLFQDFNQGLGKPGVANRLGVLASLHSVEPLHQIGGYESQYPHLPILRSSQENSCVEQYRGPANNF</sequence>
<evidence type="ECO:0000313" key="5">
    <source>
        <dbReference type="EMBL" id="JAG40534.1"/>
    </source>
</evidence>
<dbReference type="InterPro" id="IPR013783">
    <property type="entry name" value="Ig-like_fold"/>
</dbReference>
<reference evidence="4" key="1">
    <citation type="journal article" date="2014" name="PLoS ONE">
        <title>Transcriptome-Based Identification of ABC Transporters in the Western Tarnished Plant Bug Lygus hesperus.</title>
        <authorList>
            <person name="Hull J.J."/>
            <person name="Chaney K."/>
            <person name="Geib S.M."/>
            <person name="Fabrick J.A."/>
            <person name="Brent C.S."/>
            <person name="Walsh D."/>
            <person name="Lavine L.C."/>
        </authorList>
    </citation>
    <scope>NUCLEOTIDE SEQUENCE</scope>
</reference>
<dbReference type="SMART" id="SM00557">
    <property type="entry name" value="IG_FLMN"/>
    <property type="match status" value="1"/>
</dbReference>
<dbReference type="SUPFAM" id="SSF81296">
    <property type="entry name" value="E set domains"/>
    <property type="match status" value="1"/>
</dbReference>
<gene>
    <name evidence="4" type="primary">FLNC_4</name>
    <name evidence="5" type="synonym">FLNC_5</name>
    <name evidence="5" type="ORF">CM83_52994</name>
    <name evidence="4" type="ORF">CM83_52995</name>
</gene>
<feature type="compositionally biased region" description="Polar residues" evidence="2">
    <location>
        <begin position="448"/>
        <end position="460"/>
    </location>
</feature>
<dbReference type="InterPro" id="IPR014756">
    <property type="entry name" value="Ig_E-set"/>
</dbReference>
<keyword evidence="3" id="KW-0812">Transmembrane</keyword>
<reference evidence="4" key="2">
    <citation type="submission" date="2014-07" db="EMBL/GenBank/DDBJ databases">
        <authorList>
            <person name="Hull J."/>
        </authorList>
    </citation>
    <scope>NUCLEOTIDE SEQUENCE</scope>
</reference>
<proteinExistence type="predicted"/>
<evidence type="ECO:0000256" key="3">
    <source>
        <dbReference type="SAM" id="Phobius"/>
    </source>
</evidence>
<feature type="compositionally biased region" description="Basic and acidic residues" evidence="2">
    <location>
        <begin position="290"/>
        <end position="300"/>
    </location>
</feature>
<feature type="transmembrane region" description="Helical" evidence="3">
    <location>
        <begin position="7"/>
        <end position="26"/>
    </location>
</feature>
<dbReference type="EMBL" id="GBHO01003070">
    <property type="protein sequence ID" value="JAG40534.1"/>
    <property type="molecule type" value="Transcribed_RNA"/>
</dbReference>
<dbReference type="InterPro" id="IPR017868">
    <property type="entry name" value="Filamin/ABP280_repeat-like"/>
</dbReference>
<dbReference type="InterPro" id="IPR001298">
    <property type="entry name" value="Filamin/ABP280_rpt"/>
</dbReference>
<dbReference type="EMBL" id="GBHO01003071">
    <property type="protein sequence ID" value="JAG40533.1"/>
    <property type="molecule type" value="Transcribed_RNA"/>
</dbReference>
<feature type="compositionally biased region" description="Polar residues" evidence="2">
    <location>
        <begin position="632"/>
        <end position="655"/>
    </location>
</feature>
<name>A0A0A9ZB05_LYGHE</name>
<organism evidence="4">
    <name type="scientific">Lygus hesperus</name>
    <name type="common">Western plant bug</name>
    <dbReference type="NCBI Taxonomy" id="30085"/>
    <lineage>
        <taxon>Eukaryota</taxon>
        <taxon>Metazoa</taxon>
        <taxon>Ecdysozoa</taxon>
        <taxon>Arthropoda</taxon>
        <taxon>Hexapoda</taxon>
        <taxon>Insecta</taxon>
        <taxon>Pterygota</taxon>
        <taxon>Neoptera</taxon>
        <taxon>Paraneoptera</taxon>
        <taxon>Hemiptera</taxon>
        <taxon>Heteroptera</taxon>
        <taxon>Panheteroptera</taxon>
        <taxon>Cimicomorpha</taxon>
        <taxon>Miridae</taxon>
        <taxon>Mirini</taxon>
        <taxon>Lygus</taxon>
    </lineage>
</organism>